<keyword evidence="1" id="KW-0812">Transmembrane</keyword>
<keyword evidence="1" id="KW-1133">Transmembrane helix</keyword>
<comment type="caution">
    <text evidence="2">The sequence shown here is derived from an EMBL/GenBank/DDBJ whole genome shotgun (WGS) entry which is preliminary data.</text>
</comment>
<sequence length="69" mass="7745">MSSTMPSNRALKDIEITVAQATARLAKLHTDVAILIRQVELRSHNARWFTLGWSLAVVLAEVGLYAFEY</sequence>
<reference evidence="2 3" key="1">
    <citation type="submission" date="2020-06" db="EMBL/GenBank/DDBJ databases">
        <title>Altererythrobacter lutimaris sp. nov., a marine bacterium isolated from a tidal flat.</title>
        <authorList>
            <person name="Kim D."/>
            <person name="Yoo Y."/>
            <person name="Kim J.-J."/>
        </authorList>
    </citation>
    <scope>NUCLEOTIDE SEQUENCE [LARGE SCALE GENOMIC DNA]</scope>
    <source>
        <strain evidence="2 3">JGD-16</strain>
    </source>
</reference>
<gene>
    <name evidence="2" type="ORF">HUO12_14245</name>
</gene>
<proteinExistence type="predicted"/>
<dbReference type="Proteomes" id="UP000546031">
    <property type="component" value="Unassembled WGS sequence"/>
</dbReference>
<dbReference type="AlphaFoldDB" id="A0A850HJ48"/>
<accession>A0A850HJ48</accession>
<dbReference type="EMBL" id="JABWTA010000006">
    <property type="protein sequence ID" value="NVE96062.1"/>
    <property type="molecule type" value="Genomic_DNA"/>
</dbReference>
<keyword evidence="3" id="KW-1185">Reference proteome</keyword>
<evidence type="ECO:0000313" key="2">
    <source>
        <dbReference type="EMBL" id="NVE96062.1"/>
    </source>
</evidence>
<keyword evidence="1" id="KW-0472">Membrane</keyword>
<name>A0A850HJ48_9SPHN</name>
<evidence type="ECO:0000256" key="1">
    <source>
        <dbReference type="SAM" id="Phobius"/>
    </source>
</evidence>
<protein>
    <submittedName>
        <fullName evidence="2">Uncharacterized protein</fullName>
    </submittedName>
</protein>
<organism evidence="2 3">
    <name type="scientific">Altererythrobacter lutimaris</name>
    <dbReference type="NCBI Taxonomy" id="2743979"/>
    <lineage>
        <taxon>Bacteria</taxon>
        <taxon>Pseudomonadati</taxon>
        <taxon>Pseudomonadota</taxon>
        <taxon>Alphaproteobacteria</taxon>
        <taxon>Sphingomonadales</taxon>
        <taxon>Erythrobacteraceae</taxon>
        <taxon>Altererythrobacter</taxon>
    </lineage>
</organism>
<dbReference type="RefSeq" id="WP_176274488.1">
    <property type="nucleotide sequence ID" value="NZ_JABWTA010000006.1"/>
</dbReference>
<feature type="transmembrane region" description="Helical" evidence="1">
    <location>
        <begin position="48"/>
        <end position="67"/>
    </location>
</feature>
<evidence type="ECO:0000313" key="3">
    <source>
        <dbReference type="Proteomes" id="UP000546031"/>
    </source>
</evidence>
<feature type="non-terminal residue" evidence="2">
    <location>
        <position position="69"/>
    </location>
</feature>